<dbReference type="EMBL" id="JACHJD010000003">
    <property type="protein sequence ID" value="MBB5103272.1"/>
    <property type="molecule type" value="Genomic_DNA"/>
</dbReference>
<evidence type="ECO:0000313" key="4">
    <source>
        <dbReference type="Proteomes" id="UP000549009"/>
    </source>
</evidence>
<organism evidence="2 3">
    <name type="scientific">Streptomyces spectabilis</name>
    <dbReference type="NCBI Taxonomy" id="68270"/>
    <lineage>
        <taxon>Bacteria</taxon>
        <taxon>Bacillati</taxon>
        <taxon>Actinomycetota</taxon>
        <taxon>Actinomycetes</taxon>
        <taxon>Kitasatosporales</taxon>
        <taxon>Streptomycetaceae</taxon>
        <taxon>Streptomyces</taxon>
    </lineage>
</organism>
<sequence length="72" mass="7859">MGIFRRKENAAADEARTDRLLNGVDQAYTARTGHVGGAASPDLDEFEETVLHAVARDPEAPYPPPGHGYPRR</sequence>
<keyword evidence="4" id="KW-1185">Reference proteome</keyword>
<dbReference type="EMBL" id="CP023690">
    <property type="protein sequence ID" value="QEV59804.1"/>
    <property type="molecule type" value="Genomic_DNA"/>
</dbReference>
<evidence type="ECO:0000313" key="1">
    <source>
        <dbReference type="EMBL" id="MBB5103272.1"/>
    </source>
</evidence>
<reference evidence="2 3" key="1">
    <citation type="submission" date="2017-09" db="EMBL/GenBank/DDBJ databases">
        <authorList>
            <person name="Lee N."/>
            <person name="Cho B.-K."/>
        </authorList>
    </citation>
    <scope>NUCLEOTIDE SEQUENCE [LARGE SCALE GENOMIC DNA]</scope>
    <source>
        <strain evidence="2 3">ATCC 27465</strain>
    </source>
</reference>
<dbReference type="KEGG" id="sspb:CP982_14530"/>
<name>A0A5P2X7V4_STRST</name>
<evidence type="ECO:0000313" key="2">
    <source>
        <dbReference type="EMBL" id="QEV59804.1"/>
    </source>
</evidence>
<evidence type="ECO:0000313" key="3">
    <source>
        <dbReference type="Proteomes" id="UP000326505"/>
    </source>
</evidence>
<dbReference type="OrthoDB" id="4251660at2"/>
<dbReference type="Proteomes" id="UP000549009">
    <property type="component" value="Unassembled WGS sequence"/>
</dbReference>
<accession>A0A5P2X7V4</accession>
<gene>
    <name evidence="2" type="ORF">CP982_14530</name>
    <name evidence="1" type="ORF">FHS40_002325</name>
</gene>
<proteinExistence type="predicted"/>
<reference evidence="1 4" key="2">
    <citation type="submission" date="2020-08" db="EMBL/GenBank/DDBJ databases">
        <title>Genomic Encyclopedia of Type Strains, Phase III (KMG-III): the genomes of soil and plant-associated and newly described type strains.</title>
        <authorList>
            <person name="Whitman W."/>
        </authorList>
    </citation>
    <scope>NUCLEOTIDE SEQUENCE [LARGE SCALE GENOMIC DNA]</scope>
    <source>
        <strain evidence="1 4">CECT 3146</strain>
    </source>
</reference>
<protein>
    <submittedName>
        <fullName evidence="1">Putative NADH-flavin reductase</fullName>
    </submittedName>
</protein>
<dbReference type="Proteomes" id="UP000326505">
    <property type="component" value="Chromosome"/>
</dbReference>
<dbReference type="RefSeq" id="WP_150510921.1">
    <property type="nucleotide sequence ID" value="NZ_BMSQ01000004.1"/>
</dbReference>
<dbReference type="AlphaFoldDB" id="A0A5P2X7V4"/>